<organism evidence="1 2">
    <name type="scientific">Blattamonas nauphoetae</name>
    <dbReference type="NCBI Taxonomy" id="2049346"/>
    <lineage>
        <taxon>Eukaryota</taxon>
        <taxon>Metamonada</taxon>
        <taxon>Preaxostyla</taxon>
        <taxon>Oxymonadida</taxon>
        <taxon>Blattamonas</taxon>
    </lineage>
</organism>
<gene>
    <name evidence="1" type="ORF">BLNAU_12371</name>
</gene>
<dbReference type="Proteomes" id="UP001281761">
    <property type="component" value="Unassembled WGS sequence"/>
</dbReference>
<proteinExistence type="predicted"/>
<comment type="caution">
    <text evidence="1">The sequence shown here is derived from an EMBL/GenBank/DDBJ whole genome shotgun (WGS) entry which is preliminary data.</text>
</comment>
<keyword evidence="2" id="KW-1185">Reference proteome</keyword>
<evidence type="ECO:0000313" key="2">
    <source>
        <dbReference type="Proteomes" id="UP001281761"/>
    </source>
</evidence>
<dbReference type="EMBL" id="JARBJD010000100">
    <property type="protein sequence ID" value="KAK2952722.1"/>
    <property type="molecule type" value="Genomic_DNA"/>
</dbReference>
<evidence type="ECO:0000313" key="1">
    <source>
        <dbReference type="EMBL" id="KAK2952722.1"/>
    </source>
</evidence>
<sequence length="300" mass="32850">MSLPSPPISSFTFVIRHTSPWRFVTVLGPYSVATHALPPPSATPLTTLGVVRAAVCSFEANTPPHSHCLISSDSVPIPDLSPNCPSPHFLPALNVALVAWQPLALIVVVIVHTEQLLAERAAVSLHARERWCPPPLASISACVDRFHSAFLSTPSLALWNSACCLWDLHNFTPITIDNRTDIANVEKALHNNRVEDIQGNLGWDEQVDDEDKSGRMEWLKDADVDGLTRFLSEQPTLQKMSPFSSLSLDSLPGAFFSLWNKSPITGSSFRSRSLALLQGRMVKRASPGFTCHFASLSHSK</sequence>
<reference evidence="1 2" key="1">
    <citation type="journal article" date="2022" name="bioRxiv">
        <title>Genomics of Preaxostyla Flagellates Illuminates Evolutionary Transitions and the Path Towards Mitochondrial Loss.</title>
        <authorList>
            <person name="Novak L.V.F."/>
            <person name="Treitli S.C."/>
            <person name="Pyrih J."/>
            <person name="Halakuc P."/>
            <person name="Pipaliya S.V."/>
            <person name="Vacek V."/>
            <person name="Brzon O."/>
            <person name="Soukal P."/>
            <person name="Eme L."/>
            <person name="Dacks J.B."/>
            <person name="Karnkowska A."/>
            <person name="Elias M."/>
            <person name="Hampl V."/>
        </authorList>
    </citation>
    <scope>NUCLEOTIDE SEQUENCE [LARGE SCALE GENOMIC DNA]</scope>
    <source>
        <strain evidence="1">NAU3</strain>
        <tissue evidence="1">Gut</tissue>
    </source>
</reference>
<protein>
    <submittedName>
        <fullName evidence="1">Uncharacterized protein</fullName>
    </submittedName>
</protein>
<accession>A0ABQ9XQ19</accession>
<name>A0ABQ9XQ19_9EUKA</name>